<keyword evidence="3" id="KW-0413">Isomerase</keyword>
<reference evidence="4" key="1">
    <citation type="submission" date="2016-12" db="EMBL/GenBank/DDBJ databases">
        <authorList>
            <person name="Herbold C."/>
        </authorList>
    </citation>
    <scope>NUCLEOTIDE SEQUENCE [LARGE SCALE GENOMIC DNA]</scope>
</reference>
<dbReference type="EC" id="5.1.3.2" evidence="3"/>
<dbReference type="InterPro" id="IPR051203">
    <property type="entry name" value="Polysaccharide_Synthase-Rel"/>
</dbReference>
<dbReference type="InterPro" id="IPR003869">
    <property type="entry name" value="Polysac_CapD-like"/>
</dbReference>
<evidence type="ECO:0000313" key="4">
    <source>
        <dbReference type="Proteomes" id="UP000232412"/>
    </source>
</evidence>
<accession>A0A2H1EE48</accession>
<dbReference type="SUPFAM" id="SSF51735">
    <property type="entry name" value="NAD(P)-binding Rossmann-fold domains"/>
    <property type="match status" value="1"/>
</dbReference>
<name>A0A2H1EE48_9ARCH</name>
<feature type="domain" description="Polysaccharide biosynthesis protein CapD-like" evidence="2">
    <location>
        <begin position="45"/>
        <end position="324"/>
    </location>
</feature>
<dbReference type="Gene3D" id="3.40.50.720">
    <property type="entry name" value="NAD(P)-binding Rossmann-like Domain"/>
    <property type="match status" value="1"/>
</dbReference>
<dbReference type="EMBL" id="FRFC01000001">
    <property type="protein sequence ID" value="SHO42681.1"/>
    <property type="molecule type" value="Genomic_DNA"/>
</dbReference>
<evidence type="ECO:0000256" key="1">
    <source>
        <dbReference type="ARBA" id="ARBA00007430"/>
    </source>
</evidence>
<dbReference type="Pfam" id="PF02719">
    <property type="entry name" value="Polysacc_synt_2"/>
    <property type="match status" value="1"/>
</dbReference>
<dbReference type="InterPro" id="IPR036291">
    <property type="entry name" value="NAD(P)-bd_dom_sf"/>
</dbReference>
<sequence>MVCVIAKFKRFSGLNNPANGLRLIKSKTIHEFDLDYSSVLDNKNILITGGTGSFGHQMIKELTRYKPKTIRIFSRDEDKQHLMRQEFSDSPILKKMQFVIGDVRDYDRVYTAAKDIDIIFHAAALKQVPAVESHPFEAVKTNIIGAYNVVKASVARKVPKVVAISTDKAVKPVNAMGMTKALQEKLILSDDLSKDNTTFCCVRYGNVLGSRGSIVPLWDAKIAKNEPLPVTHPQMTRFMLTLSQAIDLVFYAVKNTKGGEIFVKKAPASKIVDLAQAYAQIKTNKKNYPIKYIGIRAGEKIDEILVSEEEMRRVEERKDHFVIKREEELDVDSLGKNLKVQEYGSATVKHLNQDELIKLMKQLKWVI</sequence>
<dbReference type="Proteomes" id="UP000232412">
    <property type="component" value="Unassembled WGS sequence"/>
</dbReference>
<dbReference type="CDD" id="cd05237">
    <property type="entry name" value="UDP_invert_4-6DH_SDR_e"/>
    <property type="match status" value="1"/>
</dbReference>
<keyword evidence="4" id="KW-1185">Reference proteome</keyword>
<evidence type="ECO:0000313" key="3">
    <source>
        <dbReference type="EMBL" id="SHO42681.1"/>
    </source>
</evidence>
<proteinExistence type="inferred from homology"/>
<dbReference type="PANTHER" id="PTHR43318">
    <property type="entry name" value="UDP-N-ACETYLGLUCOSAMINE 4,6-DEHYDRATASE"/>
    <property type="match status" value="1"/>
</dbReference>
<comment type="similarity">
    <text evidence="1">Belongs to the polysaccharide synthase family.</text>
</comment>
<dbReference type="GO" id="GO:0003978">
    <property type="term" value="F:UDP-glucose 4-epimerase activity"/>
    <property type="evidence" value="ECO:0007669"/>
    <property type="project" value="UniProtKB-EC"/>
</dbReference>
<evidence type="ECO:0000259" key="2">
    <source>
        <dbReference type="Pfam" id="PF02719"/>
    </source>
</evidence>
<dbReference type="PANTHER" id="PTHR43318:SF2">
    <property type="entry name" value="UDP-N-ACETYLGLUCOSAMINE 4,6-DEHYDRATASE (INVERTING)"/>
    <property type="match status" value="1"/>
</dbReference>
<organism evidence="3 4">
    <name type="scientific">Nitrosotalea sinensis</name>
    <dbReference type="NCBI Taxonomy" id="1499975"/>
    <lineage>
        <taxon>Archaea</taxon>
        <taxon>Nitrososphaerota</taxon>
        <taxon>Nitrososphaeria</taxon>
        <taxon>Nitrosotaleales</taxon>
        <taxon>Nitrosotaleaceae</taxon>
        <taxon>Nitrosotalea</taxon>
    </lineage>
</organism>
<protein>
    <submittedName>
        <fullName evidence="3">UDP-glucose 4-epimerase</fullName>
        <ecNumber evidence="3">5.1.3.2</ecNumber>
    </submittedName>
</protein>
<dbReference type="AlphaFoldDB" id="A0A2H1EE48"/>
<gene>
    <name evidence="3" type="primary">capD</name>
    <name evidence="3" type="ORF">NSIN_10131</name>
</gene>